<dbReference type="InterPro" id="IPR013120">
    <property type="entry name" value="FAR_NAD-bd"/>
</dbReference>
<organism evidence="5 6">
    <name type="scientific">Saitozyma podzolica</name>
    <dbReference type="NCBI Taxonomy" id="1890683"/>
    <lineage>
        <taxon>Eukaryota</taxon>
        <taxon>Fungi</taxon>
        <taxon>Dikarya</taxon>
        <taxon>Basidiomycota</taxon>
        <taxon>Agaricomycotina</taxon>
        <taxon>Tremellomycetes</taxon>
        <taxon>Tremellales</taxon>
        <taxon>Trimorphomycetaceae</taxon>
        <taxon>Saitozyma</taxon>
    </lineage>
</organism>
<proteinExistence type="inferred from homology"/>
<dbReference type="PANTHER" id="PTHR10366:SF579">
    <property type="entry name" value="3-BETA HYDROXYSTEROID DEHYDROGENASE_ISOMERASE FAMILY PROTEIN (AFU_ORTHOLOGUE AFUA_3G02250)"/>
    <property type="match status" value="1"/>
</dbReference>
<dbReference type="InterPro" id="IPR036291">
    <property type="entry name" value="NAD(P)-bd_dom_sf"/>
</dbReference>
<accession>A0A427YUD1</accession>
<dbReference type="SUPFAM" id="SSF51735">
    <property type="entry name" value="NAD(P)-binding Rossmann-fold domains"/>
    <property type="match status" value="1"/>
</dbReference>
<dbReference type="Gene3D" id="3.40.50.720">
    <property type="entry name" value="NAD(P)-binding Rossmann-like Domain"/>
    <property type="match status" value="1"/>
</dbReference>
<sequence>MQTVLITGLSGFAGVHAALAFLGEEWKVHGTVRTQEKKDKVLNLLSLKEWVDKKRIEVFIVPELVGGDFTQALQGVSAVVHCASPWHLTGKTWKEYRDPAVDGTVRLIKQAAEVPTVKHFTFISSFAAEGDAVKPWSEQKGVKYTESDWLPYDEQFCVQVEKEKNPNGPGIWYAMSKKIAEQEAYATHKAIGAKFTISSILPAMIFGPSLNYSSNKGIPEQADMSTKTQYHALVSGHRQPIQETAFTGWSDVRNVATALYEVVARNKSGRFNVVDGSYDFQILANVARKAKPEYENYIPRGDPSSPTPTELCGTYEISNAKAEKELGIKKIPLEKTVVDAIEWFVTLGAVHK</sequence>
<dbReference type="STRING" id="1890683.A0A427YUD1"/>
<feature type="domain" description="Thioester reductase (TE)" evidence="4">
    <location>
        <begin position="68"/>
        <end position="228"/>
    </location>
</feature>
<dbReference type="Pfam" id="PF07993">
    <property type="entry name" value="NAD_binding_4"/>
    <property type="match status" value="1"/>
</dbReference>
<dbReference type="Proteomes" id="UP000279259">
    <property type="component" value="Unassembled WGS sequence"/>
</dbReference>
<dbReference type="AlphaFoldDB" id="A0A427YUD1"/>
<dbReference type="GO" id="GO:0016616">
    <property type="term" value="F:oxidoreductase activity, acting on the CH-OH group of donors, NAD or NADP as acceptor"/>
    <property type="evidence" value="ECO:0007669"/>
    <property type="project" value="TreeGrafter"/>
</dbReference>
<feature type="chain" id="PRO_5019415879" evidence="3">
    <location>
        <begin position="18"/>
        <end position="352"/>
    </location>
</feature>
<dbReference type="OrthoDB" id="2735536at2759"/>
<dbReference type="EMBL" id="RSCD01000002">
    <property type="protein sequence ID" value="RSH94754.1"/>
    <property type="molecule type" value="Genomic_DNA"/>
</dbReference>
<comment type="caution">
    <text evidence="5">The sequence shown here is derived from an EMBL/GenBank/DDBJ whole genome shotgun (WGS) entry which is preliminary data.</text>
</comment>
<evidence type="ECO:0000313" key="5">
    <source>
        <dbReference type="EMBL" id="RSH94754.1"/>
    </source>
</evidence>
<name>A0A427YUD1_9TREE</name>
<keyword evidence="3" id="KW-0732">Signal</keyword>
<gene>
    <name evidence="5" type="primary">GRE2_10</name>
    <name evidence="5" type="ORF">EHS25_004560</name>
</gene>
<evidence type="ECO:0000313" key="6">
    <source>
        <dbReference type="Proteomes" id="UP000279259"/>
    </source>
</evidence>
<feature type="signal peptide" evidence="3">
    <location>
        <begin position="1"/>
        <end position="17"/>
    </location>
</feature>
<evidence type="ECO:0000256" key="2">
    <source>
        <dbReference type="ARBA" id="ARBA00023445"/>
    </source>
</evidence>
<dbReference type="PANTHER" id="PTHR10366">
    <property type="entry name" value="NAD DEPENDENT EPIMERASE/DEHYDRATASE"/>
    <property type="match status" value="1"/>
</dbReference>
<keyword evidence="1" id="KW-0560">Oxidoreductase</keyword>
<comment type="similarity">
    <text evidence="2">Belongs to the NAD(P)-dependent epimerase/dehydratase family. Dihydroflavonol-4-reductase subfamily.</text>
</comment>
<evidence type="ECO:0000259" key="4">
    <source>
        <dbReference type="Pfam" id="PF07993"/>
    </source>
</evidence>
<protein>
    <submittedName>
        <fullName evidence="5">Methylglyoxal reductase (NADPH-dependent) gre2</fullName>
    </submittedName>
</protein>
<evidence type="ECO:0000256" key="3">
    <source>
        <dbReference type="SAM" id="SignalP"/>
    </source>
</evidence>
<reference evidence="5 6" key="1">
    <citation type="submission" date="2018-11" db="EMBL/GenBank/DDBJ databases">
        <title>Genome sequence of Saitozyma podzolica DSM 27192.</title>
        <authorList>
            <person name="Aliyu H."/>
            <person name="Gorte O."/>
            <person name="Ochsenreither K."/>
        </authorList>
    </citation>
    <scope>NUCLEOTIDE SEQUENCE [LARGE SCALE GENOMIC DNA]</scope>
    <source>
        <strain evidence="5 6">DSM 27192</strain>
    </source>
</reference>
<evidence type="ECO:0000256" key="1">
    <source>
        <dbReference type="ARBA" id="ARBA00023002"/>
    </source>
</evidence>
<dbReference type="InterPro" id="IPR050425">
    <property type="entry name" value="NAD(P)_dehydrat-like"/>
</dbReference>
<keyword evidence="6" id="KW-1185">Reference proteome</keyword>